<keyword evidence="12 19" id="KW-0472">Membrane</keyword>
<evidence type="ECO:0000256" key="15">
    <source>
        <dbReference type="ARBA" id="ARBA00057587"/>
    </source>
</evidence>
<proteinExistence type="inferred from homology"/>
<evidence type="ECO:0000256" key="7">
    <source>
        <dbReference type="ARBA" id="ARBA00022692"/>
    </source>
</evidence>
<dbReference type="Gene3D" id="1.20.120.350">
    <property type="entry name" value="Voltage-gated potassium channels. Chain C"/>
    <property type="match status" value="4"/>
</dbReference>
<feature type="region of interest" description="Disordered" evidence="18">
    <location>
        <begin position="308"/>
        <end position="361"/>
    </location>
</feature>
<dbReference type="FunFam" id="1.20.120.350:FF:000079">
    <property type="entry name" value="Calcium channel subunit Cch1"/>
    <property type="match status" value="1"/>
</dbReference>
<evidence type="ECO:0000256" key="8">
    <source>
        <dbReference type="ARBA" id="ARBA00022837"/>
    </source>
</evidence>
<feature type="transmembrane region" description="Helical" evidence="19">
    <location>
        <begin position="851"/>
        <end position="869"/>
    </location>
</feature>
<evidence type="ECO:0000256" key="6">
    <source>
        <dbReference type="ARBA" id="ARBA00022673"/>
    </source>
</evidence>
<dbReference type="Proteomes" id="UP000800235">
    <property type="component" value="Unassembled WGS sequence"/>
</dbReference>
<dbReference type="EMBL" id="MU007038">
    <property type="protein sequence ID" value="KAF2430502.1"/>
    <property type="molecule type" value="Genomic_DNA"/>
</dbReference>
<feature type="transmembrane region" description="Helical" evidence="19">
    <location>
        <begin position="1627"/>
        <end position="1645"/>
    </location>
</feature>
<dbReference type="Gene3D" id="1.10.238.10">
    <property type="entry name" value="EF-hand"/>
    <property type="match status" value="1"/>
</dbReference>
<feature type="transmembrane region" description="Helical" evidence="19">
    <location>
        <begin position="1713"/>
        <end position="1738"/>
    </location>
</feature>
<feature type="transmembrane region" description="Helical" evidence="19">
    <location>
        <begin position="1329"/>
        <end position="1348"/>
    </location>
</feature>
<feature type="region of interest" description="Disordered" evidence="18">
    <location>
        <begin position="2193"/>
        <end position="2216"/>
    </location>
</feature>
<feature type="region of interest" description="Disordered" evidence="18">
    <location>
        <begin position="2157"/>
        <end position="2180"/>
    </location>
</feature>
<evidence type="ECO:0000313" key="21">
    <source>
        <dbReference type="EMBL" id="KAF2430502.1"/>
    </source>
</evidence>
<keyword evidence="9" id="KW-0851">Voltage-gated channel</keyword>
<keyword evidence="7 19" id="KW-0812">Transmembrane</keyword>
<reference evidence="21" key="1">
    <citation type="journal article" date="2020" name="Stud. Mycol.">
        <title>101 Dothideomycetes genomes: a test case for predicting lifestyles and emergence of pathogens.</title>
        <authorList>
            <person name="Haridas S."/>
            <person name="Albert R."/>
            <person name="Binder M."/>
            <person name="Bloem J."/>
            <person name="Labutti K."/>
            <person name="Salamov A."/>
            <person name="Andreopoulos B."/>
            <person name="Baker S."/>
            <person name="Barry K."/>
            <person name="Bills G."/>
            <person name="Bluhm B."/>
            <person name="Cannon C."/>
            <person name="Castanera R."/>
            <person name="Culley D."/>
            <person name="Daum C."/>
            <person name="Ezra D."/>
            <person name="Gonzalez J."/>
            <person name="Henrissat B."/>
            <person name="Kuo A."/>
            <person name="Liang C."/>
            <person name="Lipzen A."/>
            <person name="Lutzoni F."/>
            <person name="Magnuson J."/>
            <person name="Mondo S."/>
            <person name="Nolan M."/>
            <person name="Ohm R."/>
            <person name="Pangilinan J."/>
            <person name="Park H.-J."/>
            <person name="Ramirez L."/>
            <person name="Alfaro M."/>
            <person name="Sun H."/>
            <person name="Tritt A."/>
            <person name="Yoshinaga Y."/>
            <person name="Zwiers L.-H."/>
            <person name="Turgeon B."/>
            <person name="Goodwin S."/>
            <person name="Spatafora J."/>
            <person name="Crous P."/>
            <person name="Grigoriev I."/>
        </authorList>
    </citation>
    <scope>NUCLEOTIDE SEQUENCE</scope>
    <source>
        <strain evidence="21">CBS 130266</strain>
    </source>
</reference>
<dbReference type="FunFam" id="1.20.120.350:FF:000098">
    <property type="entry name" value="Calcium channel subunit Cch1"/>
    <property type="match status" value="1"/>
</dbReference>
<dbReference type="FunFam" id="1.10.287.70:FF:000093">
    <property type="entry name" value="Calcium channel subunit Cch1"/>
    <property type="match status" value="1"/>
</dbReference>
<feature type="transmembrane region" description="Helical" evidence="19">
    <location>
        <begin position="1250"/>
        <end position="1276"/>
    </location>
</feature>
<feature type="region of interest" description="Disordered" evidence="18">
    <location>
        <begin position="146"/>
        <end position="228"/>
    </location>
</feature>
<dbReference type="GO" id="GO:0005509">
    <property type="term" value="F:calcium ion binding"/>
    <property type="evidence" value="ECO:0007669"/>
    <property type="project" value="InterPro"/>
</dbReference>
<keyword evidence="5" id="KW-0109">Calcium transport</keyword>
<dbReference type="FunFam" id="1.20.120.350:FF:000063">
    <property type="entry name" value="Calcium channel subunit Cch1"/>
    <property type="match status" value="1"/>
</dbReference>
<keyword evidence="22" id="KW-1185">Reference proteome</keyword>
<dbReference type="SUPFAM" id="SSF47473">
    <property type="entry name" value="EF-hand"/>
    <property type="match status" value="1"/>
</dbReference>
<feature type="transmembrane region" description="Helical" evidence="19">
    <location>
        <begin position="1510"/>
        <end position="1532"/>
    </location>
</feature>
<feature type="transmembrane region" description="Helical" evidence="19">
    <location>
        <begin position="740"/>
        <end position="766"/>
    </location>
</feature>
<protein>
    <recommendedName>
        <fullName evidence="17">Calcium-channel protein CCH1</fullName>
    </recommendedName>
</protein>
<evidence type="ECO:0000256" key="1">
    <source>
        <dbReference type="ARBA" id="ARBA00004651"/>
    </source>
</evidence>
<evidence type="ECO:0000313" key="22">
    <source>
        <dbReference type="Proteomes" id="UP000800235"/>
    </source>
</evidence>
<feature type="transmembrane region" description="Helical" evidence="19">
    <location>
        <begin position="1657"/>
        <end position="1677"/>
    </location>
</feature>
<comment type="caution">
    <text evidence="21">The sequence shown here is derived from an EMBL/GenBank/DDBJ whole genome shotgun (WGS) entry which is preliminary data.</text>
</comment>
<feature type="compositionally biased region" description="Low complexity" evidence="18">
    <location>
        <begin position="30"/>
        <end position="46"/>
    </location>
</feature>
<evidence type="ECO:0000256" key="4">
    <source>
        <dbReference type="ARBA" id="ARBA00022553"/>
    </source>
</evidence>
<evidence type="ECO:0000256" key="19">
    <source>
        <dbReference type="SAM" id="Phobius"/>
    </source>
</evidence>
<dbReference type="SMART" id="SM00054">
    <property type="entry name" value="EFh"/>
    <property type="match status" value="1"/>
</dbReference>
<dbReference type="InterPro" id="IPR002048">
    <property type="entry name" value="EF_hand_dom"/>
</dbReference>
<evidence type="ECO:0000256" key="16">
    <source>
        <dbReference type="ARBA" id="ARBA00061395"/>
    </source>
</evidence>
<evidence type="ECO:0000256" key="14">
    <source>
        <dbReference type="ARBA" id="ARBA00023303"/>
    </source>
</evidence>
<dbReference type="OrthoDB" id="416585at2759"/>
<dbReference type="FunFam" id="1.10.287.70:FF:000118">
    <property type="entry name" value="Calcium channel subunit Cch1"/>
    <property type="match status" value="1"/>
</dbReference>
<evidence type="ECO:0000256" key="13">
    <source>
        <dbReference type="ARBA" id="ARBA00023180"/>
    </source>
</evidence>
<keyword evidence="13" id="KW-0325">Glycoprotein</keyword>
<feature type="transmembrane region" description="Helical" evidence="19">
    <location>
        <begin position="820"/>
        <end position="839"/>
    </location>
</feature>
<feature type="compositionally biased region" description="Polar residues" evidence="18">
    <location>
        <begin position="2112"/>
        <end position="2129"/>
    </location>
</feature>
<feature type="compositionally biased region" description="Polar residues" evidence="18">
    <location>
        <begin position="499"/>
        <end position="519"/>
    </location>
</feature>
<comment type="subcellular location">
    <subcellularLocation>
        <location evidence="1">Cell membrane</location>
        <topology evidence="1">Multi-pass membrane protein</topology>
    </subcellularLocation>
</comment>
<feature type="transmembrane region" description="Helical" evidence="19">
    <location>
        <begin position="1807"/>
        <end position="1832"/>
    </location>
</feature>
<evidence type="ECO:0000256" key="9">
    <source>
        <dbReference type="ARBA" id="ARBA00022882"/>
    </source>
</evidence>
<feature type="region of interest" description="Disordered" evidence="18">
    <location>
        <begin position="2059"/>
        <end position="2143"/>
    </location>
</feature>
<feature type="transmembrane region" description="Helical" evidence="19">
    <location>
        <begin position="1683"/>
        <end position="1701"/>
    </location>
</feature>
<feature type="transmembrane region" description="Helical" evidence="19">
    <location>
        <begin position="1288"/>
        <end position="1309"/>
    </location>
</feature>
<dbReference type="GO" id="GO:0005891">
    <property type="term" value="C:voltage-gated calcium channel complex"/>
    <property type="evidence" value="ECO:0007669"/>
    <property type="project" value="TreeGrafter"/>
</dbReference>
<comment type="similarity">
    <text evidence="16">Belongs to the calcium channel alpha-1 subunit (TC 1.A.1.11) family.</text>
</comment>
<feature type="compositionally biased region" description="Low complexity" evidence="18">
    <location>
        <begin position="2070"/>
        <end position="2086"/>
    </location>
</feature>
<evidence type="ECO:0000256" key="18">
    <source>
        <dbReference type="SAM" id="MobiDB-lite"/>
    </source>
</evidence>
<feature type="compositionally biased region" description="Polar residues" evidence="18">
    <location>
        <begin position="177"/>
        <end position="198"/>
    </location>
</feature>
<keyword evidence="8" id="KW-0106">Calcium</keyword>
<comment type="function">
    <text evidence="15">Voltage-gated, high-affinity calcium channel that functions together with MID1 to mediate calcium entry into cells. Required during conditions of environmental stress.</text>
</comment>
<accession>A0A9P4NRU2</accession>
<feature type="domain" description="EF-hand" evidence="20">
    <location>
        <begin position="1851"/>
        <end position="1886"/>
    </location>
</feature>
<feature type="transmembrane region" description="Helical" evidence="19">
    <location>
        <begin position="386"/>
        <end position="409"/>
    </location>
</feature>
<feature type="region of interest" description="Disordered" evidence="18">
    <location>
        <begin position="483"/>
        <end position="531"/>
    </location>
</feature>
<keyword evidence="10 19" id="KW-1133">Transmembrane helix</keyword>
<dbReference type="PROSITE" id="PS50222">
    <property type="entry name" value="EF_HAND_2"/>
    <property type="match status" value="1"/>
</dbReference>
<keyword evidence="3" id="KW-1003">Cell membrane</keyword>
<feature type="transmembrane region" description="Helical" evidence="19">
    <location>
        <begin position="1016"/>
        <end position="1039"/>
    </location>
</feature>
<feature type="compositionally biased region" description="Polar residues" evidence="18">
    <location>
        <begin position="210"/>
        <end position="219"/>
    </location>
</feature>
<feature type="compositionally biased region" description="Low complexity" evidence="18">
    <location>
        <begin position="2093"/>
        <end position="2107"/>
    </location>
</feature>
<dbReference type="GO" id="GO:0008331">
    <property type="term" value="F:high voltage-gated calcium channel activity"/>
    <property type="evidence" value="ECO:0007669"/>
    <property type="project" value="TreeGrafter"/>
</dbReference>
<evidence type="ECO:0000256" key="12">
    <source>
        <dbReference type="ARBA" id="ARBA00023136"/>
    </source>
</evidence>
<dbReference type="InterPro" id="IPR050599">
    <property type="entry name" value="VDCC_alpha-1_subunit"/>
</dbReference>
<keyword evidence="2" id="KW-0813">Transport</keyword>
<dbReference type="InterPro" id="IPR011992">
    <property type="entry name" value="EF-hand-dom_pair"/>
</dbReference>
<keyword evidence="11" id="KW-0406">Ion transport</keyword>
<keyword evidence="4" id="KW-0597">Phosphoprotein</keyword>
<evidence type="ECO:0000256" key="11">
    <source>
        <dbReference type="ARBA" id="ARBA00023065"/>
    </source>
</evidence>
<dbReference type="SUPFAM" id="SSF81324">
    <property type="entry name" value="Voltage-gated potassium channels"/>
    <property type="match status" value="4"/>
</dbReference>
<dbReference type="GO" id="GO:0098703">
    <property type="term" value="P:calcium ion import across plasma membrane"/>
    <property type="evidence" value="ECO:0007669"/>
    <property type="project" value="TreeGrafter"/>
</dbReference>
<feature type="transmembrane region" description="Helical" evidence="19">
    <location>
        <begin position="1595"/>
        <end position="1615"/>
    </location>
</feature>
<dbReference type="PANTHER" id="PTHR45628:SF7">
    <property type="entry name" value="VOLTAGE-DEPENDENT CALCIUM CHANNEL TYPE A SUBUNIT ALPHA-1"/>
    <property type="match status" value="1"/>
</dbReference>
<sequence>MDFNDPNHRRNISTPEIPLQDLTKSTVRNGGRQQESGSSSGGSSEEPPGRARAISDIVRNRLSGGRNIPRGYGGLYAPIAERDPDTGRVIGGGLGGATHLAIPGRNSHAGHQTGGNVEASPTSPVDVAGFQQAIGGFAGLSFTPAGPSTEPVASNWANNTSTSSLATLPDAGPGATPSENGDSGDYFTQSSSDRTPLTDSRHLQPIAGSSLPTSPTPSAKRSDRTRSVRFSDVGITPAFASRLGDDLNQAETGGIRRSGSLRRSLSPNATGSTLQRAGTIVRNMSTRIVNLSNEQDVVDRTIRRKSSSVRERTRSVQSSLTGDVVHVDGGSDQDGGRVEKVPSVEAVESVPNRSSSRTMRSMNPLKGNSLGIFPPDSTIRMKLCDLLVHPVTEPTIFILIVVQAILLAIDSSRNIDYNDSDAFTWGRTWIDYVFMGLFGIYTAEIVTRSIVSGFIVNPTEYSTINRQIGVRQAIWEKAREVFGSTPHNRPPRPGVGSFDPNSADPQQPSIMRSFTSNMQDPEVKGGSRQKQRQRLAHRAFLRHSFNRLDFLAVVSYWISIVLSISKIEGTRHIFVFRMLSCLRILRLLYLTSGTTVILRSLKKAAGLLTNVAVLIGFFWLLFAIVGLQSFKSSLKRNCVWFEPGNPSNNFTNSFQFCGGWLAPNGSAMPWQKLQNGVLSNGADTHKGFLCPINSRCIEGMSPYNGTVSFDNIFQSLELVFVMMSSNTFSDIMYYLTDSDYLAAALFFAAGIVIMFFWLVNLLIAVITSSFQVIREEGKVSAFTGEESGSIHLGAEEDSRGVEPRKPRMSTVKRIYDKSRWFWIALIAFGLVVQCLRSATMGKAREHFIENVETFITFVLLLEIVLRFMTDWRHFFRSKRNIADLALAVITSIIQLPPIRNSGQPYAWLTIFQILRVYRVVLAVPITRDLIMTVLGNFSGLLNLILFVFLLTFLAAILAAQMFRGSLPQQNSSGNTIKITFDSLYNSFLGMYQIFSSENWTTMVYSVTNYDVFFNTAWMGAAFFILWFILANFIVLNMFIAVIQENFDISEDDKRLQQVKAFLQQRELGVGGNGNLSLSSIFKFGAVTGRKRDPLAFGSATTEMLLKDAVVKDFLDEQEDPTPLSNQQMEEAQPPLRAAPTTHVVDTGTMSSLWGRFVRKFQHREPNPFYSRLEFSRAYEDLDPRQMAKEVMSARDRRKRAQRDYLRKHPNYNVSLFLFKPHNALRKLCQRIVGPGRGGDRIDGVAPSVPVWYAFSAFIYCAVVAMVILACVTTPLYQKEYFKNQPFSVRNWFVFSDMGFAILFTVEAAIKVIADGFFFTPNAYFRGSWGFIDGVVLVTLWISVATALYNEGQVSRAVGAFKALRALRLLNVSDSARNNFHSVIVRGGVKVASAAFVSISLLVPFAVYGLNLFVGKMQSCNDSGPTPQSGFLAPISNLNDCVGEYMTNSSPSNWNILAPRVVSNPYYSFDNFSDALFILFQIVSQEGWVDVMWQAISITGVGQQPKDFSNYGYAVFFVVFNLLGAVFVLTLFVSVFMRNYTEQTGVAFLTADQRSWLELRKLLRQISPSKRPLANQKREDWKEWCYRRAVRKTGRWQRVVTGTLVLHLTLLCVEFYPPSDVWDTSRDYIFLAFVLVYIANLLIRFIGLTWPRFRRSSWDLYGVLSVGAAFVTSILAIAQPSNWVIIRLHKLSLVSIALLIIPRNNQLDQLFKTAAASLPLILNLLATWFVLFLTFAIALTQTFGLTKFNNNESGNVNFRNVPKALILLFRMSVGEGWNQIMEDFASMRPPYCVVGESFREGDCGSPEWARFLFIAWNILSMYIFVNLFVSLIYESFSYVYQRSSGLSVISREEIRRFKQAWAEFDPDGTGFISKEAFPKLLGELSGVFEMRIYDGDFTIARLIEDCSRPRRESGLPVEGTVEPHEIDIHKLNARLAELPIREIRRRRARMNKFHEEVLVSSDPDKGIAFTSLLMILAHYKVINDNRSLRLHEFLRRRARLQRVDEAVRRNVVIGFFDTVYWNRKFRNHIKSKHAGRMTVVPQFTVPEIFVDDEGVNDDNTHLVSPFDGQDLSSFGPPSLGSSAPSSPRHGAITPPEGGSDYGGPSSSGRHLRSQPSVNSIQTTPTGSPTRSRGGGPFHEHSNSNISDDWHIAAAISRPTSPLGVHGSDDGGHSRSRAVSNVSARDVLDVLDNSAWGESIRKSYSTRRASGGGGDGRR</sequence>
<feature type="transmembrane region" description="Helical" evidence="19">
    <location>
        <begin position="1390"/>
        <end position="1413"/>
    </location>
</feature>
<keyword evidence="14" id="KW-0407">Ion channel</keyword>
<dbReference type="InterPro" id="IPR005821">
    <property type="entry name" value="Ion_trans_dom"/>
</dbReference>
<evidence type="ECO:0000256" key="5">
    <source>
        <dbReference type="ARBA" id="ARBA00022568"/>
    </source>
</evidence>
<evidence type="ECO:0000259" key="20">
    <source>
        <dbReference type="PROSITE" id="PS50222"/>
    </source>
</evidence>
<feature type="transmembrane region" description="Helical" evidence="19">
    <location>
        <begin position="604"/>
        <end position="627"/>
    </location>
</feature>
<evidence type="ECO:0000256" key="2">
    <source>
        <dbReference type="ARBA" id="ARBA00022448"/>
    </source>
</evidence>
<evidence type="ECO:0000256" key="3">
    <source>
        <dbReference type="ARBA" id="ARBA00022475"/>
    </source>
</evidence>
<feature type="region of interest" description="Disordered" evidence="18">
    <location>
        <begin position="1118"/>
        <end position="1137"/>
    </location>
</feature>
<keyword evidence="6" id="KW-0107">Calcium channel</keyword>
<name>A0A9P4NRU2_9PEZI</name>
<gene>
    <name evidence="21" type="ORF">EJ08DRAFT_235692</name>
</gene>
<feature type="region of interest" description="Disordered" evidence="18">
    <location>
        <begin position="1"/>
        <end position="71"/>
    </location>
</feature>
<dbReference type="Gene3D" id="1.10.287.70">
    <property type="match status" value="4"/>
</dbReference>
<feature type="compositionally biased region" description="Low complexity" evidence="18">
    <location>
        <begin position="153"/>
        <end position="168"/>
    </location>
</feature>
<feature type="transmembrane region" description="Helical" evidence="19">
    <location>
        <begin position="937"/>
        <end position="962"/>
    </location>
</feature>
<organism evidence="21 22">
    <name type="scientific">Tothia fuscella</name>
    <dbReference type="NCBI Taxonomy" id="1048955"/>
    <lineage>
        <taxon>Eukaryota</taxon>
        <taxon>Fungi</taxon>
        <taxon>Dikarya</taxon>
        <taxon>Ascomycota</taxon>
        <taxon>Pezizomycotina</taxon>
        <taxon>Dothideomycetes</taxon>
        <taxon>Pleosporomycetidae</taxon>
        <taxon>Venturiales</taxon>
        <taxon>Cylindrosympodiaceae</taxon>
        <taxon>Tothia</taxon>
    </lineage>
</organism>
<dbReference type="InterPro" id="IPR027359">
    <property type="entry name" value="Volt_channel_dom_sf"/>
</dbReference>
<feature type="transmembrane region" description="Helical" evidence="19">
    <location>
        <begin position="429"/>
        <end position="447"/>
    </location>
</feature>
<evidence type="ECO:0000256" key="17">
    <source>
        <dbReference type="ARBA" id="ARBA00067459"/>
    </source>
</evidence>
<dbReference type="PANTHER" id="PTHR45628">
    <property type="entry name" value="VOLTAGE-DEPENDENT CALCIUM CHANNEL TYPE A SUBUNIT ALPHA-1"/>
    <property type="match status" value="1"/>
</dbReference>
<dbReference type="Pfam" id="PF00520">
    <property type="entry name" value="Ion_trans"/>
    <property type="match status" value="4"/>
</dbReference>
<evidence type="ECO:0000256" key="10">
    <source>
        <dbReference type="ARBA" id="ARBA00022989"/>
    </source>
</evidence>